<dbReference type="EMBL" id="BAVR01000010">
    <property type="protein sequence ID" value="GAE87827.1"/>
    <property type="molecule type" value="Genomic_DNA"/>
</dbReference>
<dbReference type="Pfam" id="PF00180">
    <property type="entry name" value="Iso_dh"/>
    <property type="match status" value="1"/>
</dbReference>
<dbReference type="AlphaFoldDB" id="W4V3V4"/>
<dbReference type="STRING" id="1294263.JCM21531_1227"/>
<name>W4V3V4_9FIRM</name>
<sequence length="105" mass="11011">MGKYNIAVLPGDGIGPEVIEQAAKVIEAVGEKYNHSFELKEGLLGGCAIDATGEPFPKETLELCKSSDAVLLGAVGGPKWDNLPGNKRPEAGLLGIRGALDYMQT</sequence>
<comment type="caution">
    <text evidence="9">The sequence shown here is derived from an EMBL/GenBank/DDBJ whole genome shotgun (WGS) entry which is preliminary data.</text>
</comment>
<keyword evidence="4" id="KW-0460">Magnesium</keyword>
<keyword evidence="1" id="KW-0432">Leucine biosynthesis</keyword>
<proteinExistence type="predicted"/>
<keyword evidence="7" id="KW-0100">Branched-chain amino acid biosynthesis</keyword>
<feature type="domain" description="Isopropylmalate dehydrogenase-like" evidence="8">
    <location>
        <begin position="5"/>
        <end position="101"/>
    </location>
</feature>
<dbReference type="SUPFAM" id="SSF53659">
    <property type="entry name" value="Isocitrate/Isopropylmalate dehydrogenase-like"/>
    <property type="match status" value="1"/>
</dbReference>
<dbReference type="GO" id="GO:0046872">
    <property type="term" value="F:metal ion binding"/>
    <property type="evidence" value="ECO:0007669"/>
    <property type="project" value="UniProtKB-KW"/>
</dbReference>
<dbReference type="Proteomes" id="UP000019109">
    <property type="component" value="Unassembled WGS sequence"/>
</dbReference>
<keyword evidence="3" id="KW-0479">Metal-binding</keyword>
<evidence type="ECO:0000313" key="9">
    <source>
        <dbReference type="EMBL" id="GAE87827.1"/>
    </source>
</evidence>
<dbReference type="GO" id="GO:0003862">
    <property type="term" value="F:3-isopropylmalate dehydrogenase activity"/>
    <property type="evidence" value="ECO:0007669"/>
    <property type="project" value="InterPro"/>
</dbReference>
<dbReference type="Gene3D" id="3.40.718.10">
    <property type="entry name" value="Isopropylmalate Dehydrogenase"/>
    <property type="match status" value="1"/>
</dbReference>
<evidence type="ECO:0000256" key="4">
    <source>
        <dbReference type="ARBA" id="ARBA00022842"/>
    </source>
</evidence>
<dbReference type="GO" id="GO:0009098">
    <property type="term" value="P:L-leucine biosynthetic process"/>
    <property type="evidence" value="ECO:0007669"/>
    <property type="project" value="UniProtKB-KW"/>
</dbReference>
<evidence type="ECO:0000256" key="3">
    <source>
        <dbReference type="ARBA" id="ARBA00022723"/>
    </source>
</evidence>
<dbReference type="PANTHER" id="PTHR42979">
    <property type="entry name" value="3-ISOPROPYLMALATE DEHYDROGENASE"/>
    <property type="match status" value="1"/>
</dbReference>
<evidence type="ECO:0000256" key="6">
    <source>
        <dbReference type="ARBA" id="ARBA00023027"/>
    </source>
</evidence>
<organism evidence="9 10">
    <name type="scientific">Acetivibrio straminisolvens JCM 21531</name>
    <dbReference type="NCBI Taxonomy" id="1294263"/>
    <lineage>
        <taxon>Bacteria</taxon>
        <taxon>Bacillati</taxon>
        <taxon>Bacillota</taxon>
        <taxon>Clostridia</taxon>
        <taxon>Eubacteriales</taxon>
        <taxon>Oscillospiraceae</taxon>
        <taxon>Acetivibrio</taxon>
    </lineage>
</organism>
<keyword evidence="5" id="KW-0560">Oxidoreductase</keyword>
<dbReference type="GO" id="GO:0005829">
    <property type="term" value="C:cytosol"/>
    <property type="evidence" value="ECO:0007669"/>
    <property type="project" value="TreeGrafter"/>
</dbReference>
<evidence type="ECO:0000256" key="7">
    <source>
        <dbReference type="ARBA" id="ARBA00023304"/>
    </source>
</evidence>
<accession>W4V3V4</accession>
<dbReference type="PANTHER" id="PTHR42979:SF1">
    <property type="entry name" value="3-ISOPROPYLMALATE DEHYDROGENASE"/>
    <property type="match status" value="1"/>
</dbReference>
<gene>
    <name evidence="9" type="ORF">JCM21531_1227</name>
</gene>
<evidence type="ECO:0000313" key="10">
    <source>
        <dbReference type="Proteomes" id="UP000019109"/>
    </source>
</evidence>
<reference evidence="9" key="1">
    <citation type="journal article" date="2014" name="Genome Announc.">
        <title>Draft Genome Sequence of Clostridium straminisolvens Strain JCM 21531T, Isolated from a Cellulose-Degrading Bacterial Community.</title>
        <authorList>
            <person name="Yuki M."/>
            <person name="Oshima K."/>
            <person name="Suda W."/>
            <person name="Sakamoto M."/>
            <person name="Kitamura K."/>
            <person name="Iida T."/>
            <person name="Hattori M."/>
            <person name="Ohkuma M."/>
        </authorList>
    </citation>
    <scope>NUCLEOTIDE SEQUENCE [LARGE SCALE GENOMIC DNA]</scope>
    <source>
        <strain evidence="9">JCM 21531</strain>
    </source>
</reference>
<keyword evidence="6" id="KW-0520">NAD</keyword>
<protein>
    <submittedName>
        <fullName evidence="9">3-isopropylmalate dehydrogenase</fullName>
    </submittedName>
</protein>
<evidence type="ECO:0000256" key="1">
    <source>
        <dbReference type="ARBA" id="ARBA00022430"/>
    </source>
</evidence>
<evidence type="ECO:0000256" key="5">
    <source>
        <dbReference type="ARBA" id="ARBA00023002"/>
    </source>
</evidence>
<keyword evidence="10" id="KW-1185">Reference proteome</keyword>
<dbReference type="InterPro" id="IPR024084">
    <property type="entry name" value="IsoPropMal-DH-like_dom"/>
</dbReference>
<evidence type="ECO:0000256" key="2">
    <source>
        <dbReference type="ARBA" id="ARBA00022605"/>
    </source>
</evidence>
<dbReference type="InterPro" id="IPR004429">
    <property type="entry name" value="Isopropylmalate_DH"/>
</dbReference>
<keyword evidence="2" id="KW-0028">Amino-acid biosynthesis</keyword>
<evidence type="ECO:0000259" key="8">
    <source>
        <dbReference type="Pfam" id="PF00180"/>
    </source>
</evidence>